<proteinExistence type="predicted"/>
<keyword evidence="3" id="KW-0804">Transcription</keyword>
<dbReference type="RefSeq" id="WP_229991184.1">
    <property type="nucleotide sequence ID" value="NZ_JAJJMO010000001.1"/>
</dbReference>
<dbReference type="Proteomes" id="UP001430919">
    <property type="component" value="Unassembled WGS sequence"/>
</dbReference>
<comment type="caution">
    <text evidence="5">The sequence shown here is derived from an EMBL/GenBank/DDBJ whole genome shotgun (WGS) entry which is preliminary data.</text>
</comment>
<protein>
    <submittedName>
        <fullName evidence="5">Helix-turn-helix transcriptional regulator</fullName>
    </submittedName>
</protein>
<dbReference type="Gene3D" id="1.10.10.60">
    <property type="entry name" value="Homeodomain-like"/>
    <property type="match status" value="1"/>
</dbReference>
<gene>
    <name evidence="5" type="ORF">LNQ49_22520</name>
</gene>
<dbReference type="PANTHER" id="PTHR43280:SF32">
    <property type="entry name" value="TRANSCRIPTIONAL REGULATORY PROTEIN"/>
    <property type="match status" value="1"/>
</dbReference>
<reference evidence="5" key="1">
    <citation type="submission" date="2021-11" db="EMBL/GenBank/DDBJ databases">
        <title>Description of novel Flavobacterium species.</title>
        <authorList>
            <person name="Saticioglu I.B."/>
            <person name="Ay H."/>
            <person name="Altun S."/>
            <person name="Duman M."/>
        </authorList>
    </citation>
    <scope>NUCLEOTIDE SEQUENCE</scope>
    <source>
        <strain evidence="5">F-65</strain>
    </source>
</reference>
<feature type="domain" description="HTH araC/xylS-type" evidence="4">
    <location>
        <begin position="203"/>
        <end position="303"/>
    </location>
</feature>
<dbReference type="InterPro" id="IPR018060">
    <property type="entry name" value="HTH_AraC"/>
</dbReference>
<keyword evidence="2" id="KW-0238">DNA-binding</keyword>
<evidence type="ECO:0000313" key="5">
    <source>
        <dbReference type="EMBL" id="MCC9074372.1"/>
    </source>
</evidence>
<organism evidence="5 6">
    <name type="scientific">Flavobacterium pisciphilum</name>
    <dbReference type="NCBI Taxonomy" id="2893755"/>
    <lineage>
        <taxon>Bacteria</taxon>
        <taxon>Pseudomonadati</taxon>
        <taxon>Bacteroidota</taxon>
        <taxon>Flavobacteriia</taxon>
        <taxon>Flavobacteriales</taxon>
        <taxon>Flavobacteriaceae</taxon>
        <taxon>Flavobacterium</taxon>
    </lineage>
</organism>
<dbReference type="SMART" id="SM00342">
    <property type="entry name" value="HTH_ARAC"/>
    <property type="match status" value="1"/>
</dbReference>
<name>A0ABS8N214_9FLAO</name>
<evidence type="ECO:0000256" key="1">
    <source>
        <dbReference type="ARBA" id="ARBA00023015"/>
    </source>
</evidence>
<evidence type="ECO:0000259" key="4">
    <source>
        <dbReference type="PROSITE" id="PS01124"/>
    </source>
</evidence>
<keyword evidence="1" id="KW-0805">Transcription regulation</keyword>
<dbReference type="PROSITE" id="PS01124">
    <property type="entry name" value="HTH_ARAC_FAMILY_2"/>
    <property type="match status" value="1"/>
</dbReference>
<sequence length="305" mass="35738">MENKPPIRLKTITEFHKLWELPKLEHPLISVVDYKQINHSLVGSDQALIMDYYSITIKRDLGVKIIYGQESFDFDEGLMFFMAPNQVFKIEKEIRNTTNHSGWILLIHPDFLWNSPLAKTIKKYEFFNYSMHEALFLSEKEEGMIINIIQNIQLEYHSNIDTFSQNIIISQLETLLNYSERFYQRQFITRKTANHKILERIENLLDTYFDDDLSNKGLPTVKFIAESLNISPSYMSGLLKLLTGQSTQQHIQNKILEKAKEKLSTTNLSVGEIAYELGFEHSQSFNKFFKTKTKLSPLEFRTSFN</sequence>
<evidence type="ECO:0000256" key="3">
    <source>
        <dbReference type="ARBA" id="ARBA00023163"/>
    </source>
</evidence>
<evidence type="ECO:0000256" key="2">
    <source>
        <dbReference type="ARBA" id="ARBA00023125"/>
    </source>
</evidence>
<dbReference type="PANTHER" id="PTHR43280">
    <property type="entry name" value="ARAC-FAMILY TRANSCRIPTIONAL REGULATOR"/>
    <property type="match status" value="1"/>
</dbReference>
<dbReference type="Pfam" id="PF12833">
    <property type="entry name" value="HTH_18"/>
    <property type="match status" value="1"/>
</dbReference>
<accession>A0ABS8N214</accession>
<evidence type="ECO:0000313" key="6">
    <source>
        <dbReference type="Proteomes" id="UP001430919"/>
    </source>
</evidence>
<dbReference type="InterPro" id="IPR009057">
    <property type="entry name" value="Homeodomain-like_sf"/>
</dbReference>
<dbReference type="SUPFAM" id="SSF46689">
    <property type="entry name" value="Homeodomain-like"/>
    <property type="match status" value="1"/>
</dbReference>
<keyword evidence="6" id="KW-1185">Reference proteome</keyword>
<dbReference type="EMBL" id="JAJJMO010000001">
    <property type="protein sequence ID" value="MCC9074372.1"/>
    <property type="molecule type" value="Genomic_DNA"/>
</dbReference>